<dbReference type="Gene3D" id="2.30.30.40">
    <property type="entry name" value="SH3 Domains"/>
    <property type="match status" value="1"/>
</dbReference>
<dbReference type="Gene3D" id="2.30.29.30">
    <property type="entry name" value="Pleckstrin-homology domain (PH domain)/Phosphotyrosine-binding domain (PTB)"/>
    <property type="match status" value="1"/>
</dbReference>
<name>A0A7I8XL24_BURXY</name>
<dbReference type="Pfam" id="PF00621">
    <property type="entry name" value="RhoGEF"/>
    <property type="match status" value="1"/>
</dbReference>
<evidence type="ECO:0000259" key="5">
    <source>
        <dbReference type="PROSITE" id="PS50002"/>
    </source>
</evidence>
<dbReference type="InterPro" id="IPR011993">
    <property type="entry name" value="PH-like_dom_sf"/>
</dbReference>
<comment type="caution">
    <text evidence="7">The sequence shown here is derived from an EMBL/GenBank/DDBJ whole genome shotgun (WGS) entry which is preliminary data.</text>
</comment>
<evidence type="ECO:0000313" key="8">
    <source>
        <dbReference type="Proteomes" id="UP000659654"/>
    </source>
</evidence>
<dbReference type="PANTHER" id="PTHR22826:SF106">
    <property type="entry name" value="TRIO, ISOFORM A"/>
    <property type="match status" value="1"/>
</dbReference>
<sequence length="446" mass="52087">MASRRQRQLQRKYNSYRRYTAQEDVSYLTHSSRSAYRSESVTSTSSAQGRNSSTEIVTGSETRSYPVYIAIQNFTPDGTETEAVTLEQGQIVEVLEKSNPTAWLVRTKARPPKTGWVPGSYFETPTNYYKQRRRTRELANQDTNLTPEQQAILKREQVYHDLLQTEEKFVDDLRGLLDNYVQAFHDIPIPGIQEIALNVTELYNFHANVLLKGLQYYSDDPGKVGQTFVRLEKDFDHHVEFFNKLPKVIEKIESDPVIKEYLHSLSDKIQAGSEGYVDYLNQIPERISKYEEFFKEIIKYSTRANCSTKSMQKALELIQSVPKRAQDLSITDKIIKYPGEIKRLGRILRHDDFDVWEDDGPVQDRHVFLFKNMLLVTRKENDTYENVVTLRLDKYFIRQLTNDEDCIVFRAQEPGLPSLRIKKHDPIQAEFTRKAWLKDIQEFPCK</sequence>
<dbReference type="SUPFAM" id="SSF50044">
    <property type="entry name" value="SH3-domain"/>
    <property type="match status" value="1"/>
</dbReference>
<dbReference type="GO" id="GO:0005737">
    <property type="term" value="C:cytoplasm"/>
    <property type="evidence" value="ECO:0007669"/>
    <property type="project" value="TreeGrafter"/>
</dbReference>
<dbReference type="EMBL" id="CAJFDI010000001">
    <property type="protein sequence ID" value="CAD5210378.1"/>
    <property type="molecule type" value="Genomic_DNA"/>
</dbReference>
<proteinExistence type="predicted"/>
<dbReference type="InterPro" id="IPR000219">
    <property type="entry name" value="DH_dom"/>
</dbReference>
<keyword evidence="2" id="KW-0344">Guanine-nucleotide releasing factor</keyword>
<dbReference type="InterPro" id="IPR051336">
    <property type="entry name" value="RhoGEF_Guanine_NuclExch_SF"/>
</dbReference>
<dbReference type="SUPFAM" id="SSF50729">
    <property type="entry name" value="PH domain-like"/>
    <property type="match status" value="1"/>
</dbReference>
<dbReference type="SMART" id="SM00325">
    <property type="entry name" value="RhoGEF"/>
    <property type="match status" value="1"/>
</dbReference>
<dbReference type="Pfam" id="PF22697">
    <property type="entry name" value="SOS1_NGEF_PH"/>
    <property type="match status" value="1"/>
</dbReference>
<dbReference type="GO" id="GO:0019898">
    <property type="term" value="C:extrinsic component of membrane"/>
    <property type="evidence" value="ECO:0007669"/>
    <property type="project" value="TreeGrafter"/>
</dbReference>
<dbReference type="InterPro" id="IPR035899">
    <property type="entry name" value="DBL_dom_sf"/>
</dbReference>
<gene>
    <name evidence="7" type="ORF">BXYJ_LOCUS1905</name>
</gene>
<dbReference type="GO" id="GO:0005085">
    <property type="term" value="F:guanyl-nucleotide exchange factor activity"/>
    <property type="evidence" value="ECO:0007669"/>
    <property type="project" value="UniProtKB-KW"/>
</dbReference>
<dbReference type="PROSITE" id="PS50002">
    <property type="entry name" value="SH3"/>
    <property type="match status" value="1"/>
</dbReference>
<evidence type="ECO:0000256" key="4">
    <source>
        <dbReference type="SAM" id="MobiDB-lite"/>
    </source>
</evidence>
<reference evidence="7" key="1">
    <citation type="submission" date="2020-09" db="EMBL/GenBank/DDBJ databases">
        <authorList>
            <person name="Kikuchi T."/>
        </authorList>
    </citation>
    <scope>NUCLEOTIDE SEQUENCE</scope>
    <source>
        <strain evidence="7">Ka4C1</strain>
    </source>
</reference>
<evidence type="ECO:0000313" key="7">
    <source>
        <dbReference type="EMBL" id="CAD5210378.1"/>
    </source>
</evidence>
<feature type="domain" description="DH" evidence="6">
    <location>
        <begin position="154"/>
        <end position="328"/>
    </location>
</feature>
<dbReference type="InterPro" id="IPR001452">
    <property type="entry name" value="SH3_domain"/>
</dbReference>
<dbReference type="InterPro" id="IPR036028">
    <property type="entry name" value="SH3-like_dom_sf"/>
</dbReference>
<organism evidence="7 8">
    <name type="scientific">Bursaphelenchus xylophilus</name>
    <name type="common">Pinewood nematode worm</name>
    <name type="synonym">Aphelenchoides xylophilus</name>
    <dbReference type="NCBI Taxonomy" id="6326"/>
    <lineage>
        <taxon>Eukaryota</taxon>
        <taxon>Metazoa</taxon>
        <taxon>Ecdysozoa</taxon>
        <taxon>Nematoda</taxon>
        <taxon>Chromadorea</taxon>
        <taxon>Rhabditida</taxon>
        <taxon>Tylenchina</taxon>
        <taxon>Tylenchomorpha</taxon>
        <taxon>Aphelenchoidea</taxon>
        <taxon>Aphelenchoididae</taxon>
        <taxon>Bursaphelenchus</taxon>
    </lineage>
</organism>
<dbReference type="AlphaFoldDB" id="A0A7I8XL24"/>
<dbReference type="Gene3D" id="1.20.900.10">
    <property type="entry name" value="Dbl homology (DH) domain"/>
    <property type="match status" value="1"/>
</dbReference>
<dbReference type="PROSITE" id="PS50010">
    <property type="entry name" value="DH_2"/>
    <property type="match status" value="1"/>
</dbReference>
<dbReference type="OrthoDB" id="2570713at2759"/>
<dbReference type="SMART" id="SM00326">
    <property type="entry name" value="SH3"/>
    <property type="match status" value="1"/>
</dbReference>
<dbReference type="Pfam" id="PF07653">
    <property type="entry name" value="SH3_2"/>
    <property type="match status" value="1"/>
</dbReference>
<dbReference type="SUPFAM" id="SSF48065">
    <property type="entry name" value="DBL homology domain (DH-domain)"/>
    <property type="match status" value="1"/>
</dbReference>
<dbReference type="SMR" id="A0A7I8XL24"/>
<dbReference type="Proteomes" id="UP000582659">
    <property type="component" value="Unassembled WGS sequence"/>
</dbReference>
<evidence type="ECO:0000256" key="2">
    <source>
        <dbReference type="ARBA" id="ARBA00022658"/>
    </source>
</evidence>
<evidence type="ECO:0000256" key="3">
    <source>
        <dbReference type="PROSITE-ProRule" id="PRU00192"/>
    </source>
</evidence>
<keyword evidence="1 3" id="KW-0728">SH3 domain</keyword>
<dbReference type="EMBL" id="CAJFCV020000001">
    <property type="protein sequence ID" value="CAG9086286.1"/>
    <property type="molecule type" value="Genomic_DNA"/>
</dbReference>
<keyword evidence="8" id="KW-1185">Reference proteome</keyword>
<dbReference type="InterPro" id="IPR055251">
    <property type="entry name" value="SOS1_NGEF_PH"/>
</dbReference>
<evidence type="ECO:0000256" key="1">
    <source>
        <dbReference type="ARBA" id="ARBA00022443"/>
    </source>
</evidence>
<accession>A0A7I8XL24</accession>
<dbReference type="Proteomes" id="UP000659654">
    <property type="component" value="Unassembled WGS sequence"/>
</dbReference>
<feature type="domain" description="SH3" evidence="5">
    <location>
        <begin position="63"/>
        <end position="127"/>
    </location>
</feature>
<dbReference type="PANTHER" id="PTHR22826">
    <property type="entry name" value="RHO GUANINE EXCHANGE FACTOR-RELATED"/>
    <property type="match status" value="1"/>
</dbReference>
<feature type="region of interest" description="Disordered" evidence="4">
    <location>
        <begin position="30"/>
        <end position="58"/>
    </location>
</feature>
<protein>
    <submittedName>
        <fullName evidence="7">(pine wood nematode) hypothetical protein</fullName>
    </submittedName>
</protein>
<evidence type="ECO:0000259" key="6">
    <source>
        <dbReference type="PROSITE" id="PS50010"/>
    </source>
</evidence>